<evidence type="ECO:0000256" key="1">
    <source>
        <dbReference type="ARBA" id="ARBA00001946"/>
    </source>
</evidence>
<comment type="similarity">
    <text evidence="4 19">Belongs to the CobS family.</text>
</comment>
<keyword evidence="8 19" id="KW-0169">Cobalamin biosynthesis</keyword>
<evidence type="ECO:0000256" key="6">
    <source>
        <dbReference type="ARBA" id="ARBA00015850"/>
    </source>
</evidence>
<accession>A0A1H9JIA6</accession>
<dbReference type="PANTHER" id="PTHR34148:SF1">
    <property type="entry name" value="ADENOSYLCOBINAMIDE-GDP RIBAZOLETRANSFERASE"/>
    <property type="match status" value="1"/>
</dbReference>
<evidence type="ECO:0000256" key="18">
    <source>
        <dbReference type="ARBA" id="ARBA00049504"/>
    </source>
</evidence>
<evidence type="ECO:0000256" key="4">
    <source>
        <dbReference type="ARBA" id="ARBA00010561"/>
    </source>
</evidence>
<evidence type="ECO:0000256" key="13">
    <source>
        <dbReference type="ARBA" id="ARBA00023136"/>
    </source>
</evidence>
<dbReference type="OrthoDB" id="9794626at2"/>
<evidence type="ECO:0000313" key="20">
    <source>
        <dbReference type="EMBL" id="SEQ86285.1"/>
    </source>
</evidence>
<evidence type="ECO:0000256" key="2">
    <source>
        <dbReference type="ARBA" id="ARBA00004651"/>
    </source>
</evidence>
<comment type="pathway">
    <text evidence="3 19">Cofactor biosynthesis; adenosylcobalamin biosynthesis; adenosylcobalamin from cob(II)yrinate a,c-diamide: step 7/7.</text>
</comment>
<proteinExistence type="inferred from homology"/>
<comment type="cofactor">
    <cofactor evidence="1 19">
        <name>Mg(2+)</name>
        <dbReference type="ChEBI" id="CHEBI:18420"/>
    </cofactor>
</comment>
<feature type="transmembrane region" description="Helical" evidence="19">
    <location>
        <begin position="246"/>
        <end position="263"/>
    </location>
</feature>
<keyword evidence="13 19" id="KW-0472">Membrane</keyword>
<evidence type="ECO:0000256" key="7">
    <source>
        <dbReference type="ARBA" id="ARBA00022475"/>
    </source>
</evidence>
<feature type="transmembrane region" description="Helical" evidence="19">
    <location>
        <begin position="41"/>
        <end position="62"/>
    </location>
</feature>
<keyword evidence="10 19" id="KW-0812">Transmembrane</keyword>
<protein>
    <recommendedName>
        <fullName evidence="6 19">Adenosylcobinamide-GDP ribazoletransferase</fullName>
        <ecNumber evidence="5 19">2.7.8.26</ecNumber>
    </recommendedName>
    <alternativeName>
        <fullName evidence="16 19">Cobalamin synthase</fullName>
    </alternativeName>
    <alternativeName>
        <fullName evidence="15 19">Cobalamin-5'-phosphate synthase</fullName>
    </alternativeName>
</protein>
<keyword evidence="12 19" id="KW-1133">Transmembrane helix</keyword>
<feature type="transmembrane region" description="Helical" evidence="19">
    <location>
        <begin position="117"/>
        <end position="135"/>
    </location>
</feature>
<dbReference type="HAMAP" id="MF_00719">
    <property type="entry name" value="CobS"/>
    <property type="match status" value="1"/>
</dbReference>
<organism evidence="20 21">
    <name type="scientific">Faunimonas pinastri</name>
    <dbReference type="NCBI Taxonomy" id="1855383"/>
    <lineage>
        <taxon>Bacteria</taxon>
        <taxon>Pseudomonadati</taxon>
        <taxon>Pseudomonadota</taxon>
        <taxon>Alphaproteobacteria</taxon>
        <taxon>Hyphomicrobiales</taxon>
        <taxon>Afifellaceae</taxon>
        <taxon>Faunimonas</taxon>
    </lineage>
</organism>
<dbReference type="Pfam" id="PF02654">
    <property type="entry name" value="CobS"/>
    <property type="match status" value="1"/>
</dbReference>
<keyword evidence="11 19" id="KW-0460">Magnesium</keyword>
<comment type="catalytic activity">
    <reaction evidence="17 19">
        <text>alpha-ribazole + adenosylcob(III)inamide-GDP = adenosylcob(III)alamin + GMP + H(+)</text>
        <dbReference type="Rhea" id="RHEA:16049"/>
        <dbReference type="ChEBI" id="CHEBI:10329"/>
        <dbReference type="ChEBI" id="CHEBI:15378"/>
        <dbReference type="ChEBI" id="CHEBI:18408"/>
        <dbReference type="ChEBI" id="CHEBI:58115"/>
        <dbReference type="ChEBI" id="CHEBI:60487"/>
        <dbReference type="EC" id="2.7.8.26"/>
    </reaction>
</comment>
<comment type="catalytic activity">
    <reaction evidence="18 19">
        <text>alpha-ribazole 5'-phosphate + adenosylcob(III)inamide-GDP = adenosylcob(III)alamin 5'-phosphate + GMP + H(+)</text>
        <dbReference type="Rhea" id="RHEA:23560"/>
        <dbReference type="ChEBI" id="CHEBI:15378"/>
        <dbReference type="ChEBI" id="CHEBI:57918"/>
        <dbReference type="ChEBI" id="CHEBI:58115"/>
        <dbReference type="ChEBI" id="CHEBI:60487"/>
        <dbReference type="ChEBI" id="CHEBI:60493"/>
        <dbReference type="EC" id="2.7.8.26"/>
    </reaction>
</comment>
<evidence type="ECO:0000256" key="17">
    <source>
        <dbReference type="ARBA" id="ARBA00048623"/>
    </source>
</evidence>
<gene>
    <name evidence="19" type="primary">cobS</name>
    <name evidence="20" type="ORF">SAMN05216548_108128</name>
</gene>
<feature type="transmembrane region" description="Helical" evidence="19">
    <location>
        <begin position="141"/>
        <end position="163"/>
    </location>
</feature>
<evidence type="ECO:0000256" key="16">
    <source>
        <dbReference type="ARBA" id="ARBA00032853"/>
    </source>
</evidence>
<evidence type="ECO:0000256" key="15">
    <source>
        <dbReference type="ARBA" id="ARBA00032605"/>
    </source>
</evidence>
<dbReference type="EC" id="2.7.8.26" evidence="5 19"/>
<dbReference type="STRING" id="1855383.SAMN05216548_108128"/>
<dbReference type="InterPro" id="IPR003805">
    <property type="entry name" value="CobS"/>
</dbReference>
<keyword evidence="9 19" id="KW-0808">Transferase</keyword>
<evidence type="ECO:0000256" key="19">
    <source>
        <dbReference type="HAMAP-Rule" id="MF_00719"/>
    </source>
</evidence>
<dbReference type="AlphaFoldDB" id="A0A1H9JIA6"/>
<dbReference type="GO" id="GO:0008818">
    <property type="term" value="F:cobalamin 5'-phosphate synthase activity"/>
    <property type="evidence" value="ECO:0007669"/>
    <property type="project" value="UniProtKB-UniRule"/>
</dbReference>
<evidence type="ECO:0000256" key="5">
    <source>
        <dbReference type="ARBA" id="ARBA00013200"/>
    </source>
</evidence>
<dbReference type="RefSeq" id="WP_092496892.1">
    <property type="nucleotide sequence ID" value="NZ_FOFG01000008.1"/>
</dbReference>
<evidence type="ECO:0000313" key="21">
    <source>
        <dbReference type="Proteomes" id="UP000199647"/>
    </source>
</evidence>
<evidence type="ECO:0000256" key="14">
    <source>
        <dbReference type="ARBA" id="ARBA00025228"/>
    </source>
</evidence>
<dbReference type="Proteomes" id="UP000199647">
    <property type="component" value="Unassembled WGS sequence"/>
</dbReference>
<sequence>MRETTSRLFRLPGDVRACLSFFSRLPIRTEHDRPFDLGTSIGAWPLAGVILAIVPALLLLLLRSAHMVPTIAAALTLAATAGLGGGLHEDGLSDCADGFGGGRTRGRKLEIMRDSRIGSYGALALFFTGLIRVAGLASLSLVFWEGAVALLCVAAISRAAAIWHWRALPPARDDGLAVAAGVPDRASVVIATGFGIVAAIPLLAIFGLSAILGLALLAAGVAGFTSLCRHQIAGHSGDTIGASQQIAEALLFAGLATFWPALFGG</sequence>
<keyword evidence="7 19" id="KW-1003">Cell membrane</keyword>
<evidence type="ECO:0000256" key="8">
    <source>
        <dbReference type="ARBA" id="ARBA00022573"/>
    </source>
</evidence>
<reference evidence="20 21" key="1">
    <citation type="submission" date="2016-10" db="EMBL/GenBank/DDBJ databases">
        <authorList>
            <person name="de Groot N.N."/>
        </authorList>
    </citation>
    <scope>NUCLEOTIDE SEQUENCE [LARGE SCALE GENOMIC DNA]</scope>
    <source>
        <strain evidence="20 21">A52C2</strain>
    </source>
</reference>
<keyword evidence="21" id="KW-1185">Reference proteome</keyword>
<evidence type="ECO:0000256" key="11">
    <source>
        <dbReference type="ARBA" id="ARBA00022842"/>
    </source>
</evidence>
<dbReference type="GO" id="GO:0051073">
    <property type="term" value="F:adenosylcobinamide-GDP ribazoletransferase activity"/>
    <property type="evidence" value="ECO:0007669"/>
    <property type="project" value="UniProtKB-UniRule"/>
</dbReference>
<feature type="transmembrane region" description="Helical" evidence="19">
    <location>
        <begin position="175"/>
        <end position="197"/>
    </location>
</feature>
<feature type="transmembrane region" description="Helical" evidence="19">
    <location>
        <begin position="203"/>
        <end position="225"/>
    </location>
</feature>
<dbReference type="GO" id="GO:0009236">
    <property type="term" value="P:cobalamin biosynthetic process"/>
    <property type="evidence" value="ECO:0007669"/>
    <property type="project" value="UniProtKB-UniRule"/>
</dbReference>
<dbReference type="PANTHER" id="PTHR34148">
    <property type="entry name" value="ADENOSYLCOBINAMIDE-GDP RIBAZOLETRANSFERASE"/>
    <property type="match status" value="1"/>
</dbReference>
<evidence type="ECO:0000256" key="12">
    <source>
        <dbReference type="ARBA" id="ARBA00022989"/>
    </source>
</evidence>
<dbReference type="UniPathway" id="UPA00148">
    <property type="reaction ID" value="UER00238"/>
</dbReference>
<comment type="subcellular location">
    <subcellularLocation>
        <location evidence="2 19">Cell membrane</location>
        <topology evidence="2 19">Multi-pass membrane protein</topology>
    </subcellularLocation>
</comment>
<evidence type="ECO:0000256" key="10">
    <source>
        <dbReference type="ARBA" id="ARBA00022692"/>
    </source>
</evidence>
<dbReference type="EMBL" id="FOFG01000008">
    <property type="protein sequence ID" value="SEQ86285.1"/>
    <property type="molecule type" value="Genomic_DNA"/>
</dbReference>
<name>A0A1H9JIA6_9HYPH</name>
<comment type="function">
    <text evidence="14 19">Joins adenosylcobinamide-GDP and alpha-ribazole to generate adenosylcobalamin (Ado-cobalamin). Also synthesizes adenosylcobalamin 5'-phosphate from adenosylcobinamide-GDP and alpha-ribazole 5'-phosphate.</text>
</comment>
<evidence type="ECO:0000256" key="9">
    <source>
        <dbReference type="ARBA" id="ARBA00022679"/>
    </source>
</evidence>
<evidence type="ECO:0000256" key="3">
    <source>
        <dbReference type="ARBA" id="ARBA00004663"/>
    </source>
</evidence>
<dbReference type="GO" id="GO:0005886">
    <property type="term" value="C:plasma membrane"/>
    <property type="evidence" value="ECO:0007669"/>
    <property type="project" value="UniProtKB-SubCell"/>
</dbReference>